<comment type="similarity">
    <text evidence="2 4">Belongs to the pterin-4-alpha-carbinolamine dehydratase family.</text>
</comment>
<dbReference type="AlphaFoldDB" id="A0A557ST12"/>
<accession>A0A557ST12</accession>
<dbReference type="EC" id="4.2.1.96" evidence="4"/>
<dbReference type="InterPro" id="IPR036428">
    <property type="entry name" value="PCD_sf"/>
</dbReference>
<organism evidence="5 6">
    <name type="scientific">Candidatus Nitrosocosmicus arcticus</name>
    <dbReference type="NCBI Taxonomy" id="2035267"/>
    <lineage>
        <taxon>Archaea</taxon>
        <taxon>Nitrososphaerota</taxon>
        <taxon>Nitrososphaeria</taxon>
        <taxon>Nitrososphaerales</taxon>
        <taxon>Nitrososphaeraceae</taxon>
        <taxon>Candidatus Nitrosocosmicus</taxon>
    </lineage>
</organism>
<keyword evidence="3 4" id="KW-0456">Lyase</keyword>
<dbReference type="GO" id="GO:0008124">
    <property type="term" value="F:4-alpha-hydroxytetrahydrobiopterin dehydratase activity"/>
    <property type="evidence" value="ECO:0007669"/>
    <property type="project" value="UniProtKB-UniRule"/>
</dbReference>
<dbReference type="Gene3D" id="3.30.1360.20">
    <property type="entry name" value="Transcriptional coactivator/pterin dehydratase"/>
    <property type="match status" value="1"/>
</dbReference>
<protein>
    <recommendedName>
        <fullName evidence="4">Putative pterin-4-alpha-carbinolamine dehydratase</fullName>
        <shortName evidence="4">PHS</shortName>
        <ecNumber evidence="4">4.2.1.96</ecNumber>
    </recommendedName>
    <alternativeName>
        <fullName evidence="4">4-alpha-hydroxy-tetrahydropterin dehydratase</fullName>
    </alternativeName>
    <alternativeName>
        <fullName evidence="4">Pterin carbinolamine dehydratase</fullName>
        <shortName evidence="4">PCD</shortName>
    </alternativeName>
</protein>
<comment type="caution">
    <text evidence="5">The sequence shown here is derived from an EMBL/GenBank/DDBJ whole genome shotgun (WGS) entry which is preliminary data.</text>
</comment>
<dbReference type="InterPro" id="IPR001533">
    <property type="entry name" value="Pterin_deHydtase"/>
</dbReference>
<comment type="catalytic activity">
    <reaction evidence="1 4">
        <text>(4aS,6R)-4a-hydroxy-L-erythro-5,6,7,8-tetrahydrobiopterin = (6R)-L-erythro-6,7-dihydrobiopterin + H2O</text>
        <dbReference type="Rhea" id="RHEA:11920"/>
        <dbReference type="ChEBI" id="CHEBI:15377"/>
        <dbReference type="ChEBI" id="CHEBI:15642"/>
        <dbReference type="ChEBI" id="CHEBI:43120"/>
        <dbReference type="EC" id="4.2.1.96"/>
    </reaction>
</comment>
<evidence type="ECO:0000256" key="3">
    <source>
        <dbReference type="ARBA" id="ARBA00023239"/>
    </source>
</evidence>
<name>A0A557ST12_9ARCH</name>
<evidence type="ECO:0000256" key="4">
    <source>
        <dbReference type="HAMAP-Rule" id="MF_00434"/>
    </source>
</evidence>
<keyword evidence="6" id="KW-1185">Reference proteome</keyword>
<evidence type="ECO:0000313" key="6">
    <source>
        <dbReference type="Proteomes" id="UP000315289"/>
    </source>
</evidence>
<dbReference type="SUPFAM" id="SSF55248">
    <property type="entry name" value="PCD-like"/>
    <property type="match status" value="1"/>
</dbReference>
<dbReference type="NCBIfam" id="NF002017">
    <property type="entry name" value="PRK00823.1-2"/>
    <property type="match status" value="1"/>
</dbReference>
<dbReference type="Pfam" id="PF01329">
    <property type="entry name" value="Pterin_4a"/>
    <property type="match status" value="1"/>
</dbReference>
<gene>
    <name evidence="5" type="ORF">NARC_130086</name>
</gene>
<dbReference type="OrthoDB" id="10495at2157"/>
<dbReference type="Proteomes" id="UP000315289">
    <property type="component" value="Unassembled WGS sequence"/>
</dbReference>
<dbReference type="HAMAP" id="MF_00434">
    <property type="entry name" value="Pterin_4_alpha"/>
    <property type="match status" value="1"/>
</dbReference>
<sequence>MEDFEKEIKDLAGWEKVENKLSKNFKFKDFIEAFSFVTRIAIISEKMNHHPDITISYNSVHIDLTTHDINSISKNDIKLARKIEELI</sequence>
<dbReference type="GO" id="GO:0006729">
    <property type="term" value="P:tetrahydrobiopterin biosynthetic process"/>
    <property type="evidence" value="ECO:0007669"/>
    <property type="project" value="InterPro"/>
</dbReference>
<proteinExistence type="inferred from homology"/>
<dbReference type="CDD" id="cd00488">
    <property type="entry name" value="PCD_DCoH"/>
    <property type="match status" value="1"/>
</dbReference>
<evidence type="ECO:0000256" key="2">
    <source>
        <dbReference type="ARBA" id="ARBA00006472"/>
    </source>
</evidence>
<dbReference type="RefSeq" id="WP_144733154.1">
    <property type="nucleotide sequence ID" value="NZ_ML675588.1"/>
</dbReference>
<evidence type="ECO:0000313" key="5">
    <source>
        <dbReference type="EMBL" id="TVP39747.1"/>
    </source>
</evidence>
<dbReference type="PANTHER" id="PTHR12599:SF0">
    <property type="entry name" value="PTERIN-4-ALPHA-CARBINOLAMINE DEHYDRATASE"/>
    <property type="match status" value="1"/>
</dbReference>
<dbReference type="PANTHER" id="PTHR12599">
    <property type="entry name" value="PTERIN-4-ALPHA-CARBINOLAMINE DEHYDRATASE"/>
    <property type="match status" value="1"/>
</dbReference>
<dbReference type="EMBL" id="VOAH01000013">
    <property type="protein sequence ID" value="TVP39747.1"/>
    <property type="molecule type" value="Genomic_DNA"/>
</dbReference>
<evidence type="ECO:0000256" key="1">
    <source>
        <dbReference type="ARBA" id="ARBA00001554"/>
    </source>
</evidence>
<reference evidence="5 6" key="1">
    <citation type="journal article" date="2019" name="Front. Microbiol.">
        <title>Ammonia Oxidation by the Arctic Terrestrial Thaumarchaeote Candidatus Nitrosocosmicus arcticus Is Stimulated by Increasing Temperatures.</title>
        <authorList>
            <person name="Alves R.J.E."/>
            <person name="Kerou M."/>
            <person name="Zappe A."/>
            <person name="Bittner R."/>
            <person name="Abby S.S."/>
            <person name="Schmidt H.A."/>
            <person name="Pfeifer K."/>
            <person name="Schleper C."/>
        </authorList>
    </citation>
    <scope>NUCLEOTIDE SEQUENCE [LARGE SCALE GENOMIC DNA]</scope>
    <source>
        <strain evidence="5 6">Kfb</strain>
    </source>
</reference>